<accession>A0A834NGV5</accession>
<evidence type="ECO:0000313" key="3">
    <source>
        <dbReference type="EMBL" id="KAF7408857.1"/>
    </source>
</evidence>
<dbReference type="PANTHER" id="PTHR12157:SF21">
    <property type="entry name" value="RAB3 INTERACTING MOLECULE, ISOFORM F"/>
    <property type="match status" value="1"/>
</dbReference>
<evidence type="ECO:0000313" key="4">
    <source>
        <dbReference type="Proteomes" id="UP000614350"/>
    </source>
</evidence>
<dbReference type="GO" id="GO:0044325">
    <property type="term" value="F:transmembrane transporter binding"/>
    <property type="evidence" value="ECO:0007669"/>
    <property type="project" value="TreeGrafter"/>
</dbReference>
<dbReference type="GO" id="GO:0042391">
    <property type="term" value="P:regulation of membrane potential"/>
    <property type="evidence" value="ECO:0007669"/>
    <property type="project" value="TreeGrafter"/>
</dbReference>
<organism evidence="3 4">
    <name type="scientific">Vespula vulgaris</name>
    <name type="common">Yellow jacket</name>
    <name type="synonym">Wasp</name>
    <dbReference type="NCBI Taxonomy" id="7454"/>
    <lineage>
        <taxon>Eukaryota</taxon>
        <taxon>Metazoa</taxon>
        <taxon>Ecdysozoa</taxon>
        <taxon>Arthropoda</taxon>
        <taxon>Hexapoda</taxon>
        <taxon>Insecta</taxon>
        <taxon>Pterygota</taxon>
        <taxon>Neoptera</taxon>
        <taxon>Endopterygota</taxon>
        <taxon>Hymenoptera</taxon>
        <taxon>Apocrita</taxon>
        <taxon>Aculeata</taxon>
        <taxon>Vespoidea</taxon>
        <taxon>Vespidae</taxon>
        <taxon>Vespinae</taxon>
        <taxon>Vespula</taxon>
    </lineage>
</organism>
<dbReference type="GO" id="GO:0042734">
    <property type="term" value="C:presynaptic membrane"/>
    <property type="evidence" value="ECO:0007669"/>
    <property type="project" value="TreeGrafter"/>
</dbReference>
<dbReference type="GO" id="GO:0031267">
    <property type="term" value="F:small GTPase binding"/>
    <property type="evidence" value="ECO:0007669"/>
    <property type="project" value="InterPro"/>
</dbReference>
<dbReference type="InterPro" id="IPR013083">
    <property type="entry name" value="Znf_RING/FYVE/PHD"/>
</dbReference>
<dbReference type="SUPFAM" id="SSF57903">
    <property type="entry name" value="FYVE/PHD zinc finger"/>
    <property type="match status" value="1"/>
</dbReference>
<sequence length="117" mass="13603">MLPEVLSQYVQRVIGNRSKGKILPVLVRQYLNVRMHLYVRRRKQDEVQVLEETIRARSEKHKKAGVELNATCQVCMKTKFADGIGHNCNYCHIRCCARCGGKVTLRSRRVSFRLDKD</sequence>
<feature type="domain" description="RIM zinc finger" evidence="2">
    <location>
        <begin position="72"/>
        <end position="110"/>
    </location>
</feature>
<reference evidence="3" key="1">
    <citation type="journal article" date="2020" name="G3 (Bethesda)">
        <title>High-Quality Assemblies for Three Invasive Social Wasps from the &lt;i&gt;Vespula&lt;/i&gt; Genus.</title>
        <authorList>
            <person name="Harrop T.W.R."/>
            <person name="Guhlin J."/>
            <person name="McLaughlin G.M."/>
            <person name="Permina E."/>
            <person name="Stockwell P."/>
            <person name="Gilligan J."/>
            <person name="Le Lec M.F."/>
            <person name="Gruber M.A.M."/>
            <person name="Quinn O."/>
            <person name="Lovegrove M."/>
            <person name="Duncan E.J."/>
            <person name="Remnant E.J."/>
            <person name="Van Eeckhoven J."/>
            <person name="Graham B."/>
            <person name="Knapp R.A."/>
            <person name="Langford K.W."/>
            <person name="Kronenberg Z."/>
            <person name="Press M.O."/>
            <person name="Eacker S.M."/>
            <person name="Wilson-Rankin E.E."/>
            <person name="Purcell J."/>
            <person name="Lester P.J."/>
            <person name="Dearden P.K."/>
        </authorList>
    </citation>
    <scope>NUCLEOTIDE SEQUENCE</scope>
    <source>
        <strain evidence="3">Marl-1</strain>
    </source>
</reference>
<name>A0A834NGV5_VESVU</name>
<keyword evidence="1" id="KW-0677">Repeat</keyword>
<dbReference type="Proteomes" id="UP000614350">
    <property type="component" value="Unassembled WGS sequence"/>
</dbReference>
<dbReference type="InterPro" id="IPR011011">
    <property type="entry name" value="Znf_FYVE_PHD"/>
</dbReference>
<dbReference type="GO" id="GO:0048788">
    <property type="term" value="C:cytoskeleton of presynaptic active zone"/>
    <property type="evidence" value="ECO:0007669"/>
    <property type="project" value="TreeGrafter"/>
</dbReference>
<dbReference type="InterPro" id="IPR039032">
    <property type="entry name" value="Rim-like"/>
</dbReference>
<protein>
    <recommendedName>
        <fullName evidence="2">RIM zinc finger domain-containing protein</fullName>
    </recommendedName>
</protein>
<comment type="caution">
    <text evidence="3">The sequence shown here is derived from an EMBL/GenBank/DDBJ whole genome shotgun (WGS) entry which is preliminary data.</text>
</comment>
<dbReference type="GO" id="GO:0050806">
    <property type="term" value="P:positive regulation of synaptic transmission"/>
    <property type="evidence" value="ECO:0007669"/>
    <property type="project" value="TreeGrafter"/>
</dbReference>
<evidence type="ECO:0000256" key="1">
    <source>
        <dbReference type="ARBA" id="ARBA00022737"/>
    </source>
</evidence>
<dbReference type="Pfam" id="PF22601">
    <property type="entry name" value="RIM2a_ZnF"/>
    <property type="match status" value="1"/>
</dbReference>
<dbReference type="GO" id="GO:0048167">
    <property type="term" value="P:regulation of synaptic plasticity"/>
    <property type="evidence" value="ECO:0007669"/>
    <property type="project" value="TreeGrafter"/>
</dbReference>
<proteinExistence type="predicted"/>
<dbReference type="EMBL" id="JACSEA010000002">
    <property type="protein sequence ID" value="KAF7408857.1"/>
    <property type="molecule type" value="Genomic_DNA"/>
</dbReference>
<dbReference type="GO" id="GO:0048791">
    <property type="term" value="P:calcium ion-regulated exocytosis of neurotransmitter"/>
    <property type="evidence" value="ECO:0007669"/>
    <property type="project" value="TreeGrafter"/>
</dbReference>
<gene>
    <name evidence="3" type="ORF">HZH66_003394</name>
</gene>
<dbReference type="Gene3D" id="3.30.40.10">
    <property type="entry name" value="Zinc/RING finger domain, C3HC4 (zinc finger)"/>
    <property type="match status" value="1"/>
</dbReference>
<dbReference type="AlphaFoldDB" id="A0A834NGV5"/>
<dbReference type="PANTHER" id="PTHR12157">
    <property type="entry name" value="REGULATING SYNAPTIC MEMBRANE EXOCYTOSIS PROTEIN"/>
    <property type="match status" value="1"/>
</dbReference>
<evidence type="ECO:0000259" key="2">
    <source>
        <dbReference type="Pfam" id="PF22601"/>
    </source>
</evidence>
<dbReference type="InterPro" id="IPR054386">
    <property type="entry name" value="RIM_Znf"/>
</dbReference>
<keyword evidence="4" id="KW-1185">Reference proteome</keyword>